<reference evidence="2 3" key="1">
    <citation type="journal article" date="2023" name="Elife">
        <title>Identification of key yeast species and microbe-microbe interactions impacting larval growth of Drosophila in the wild.</title>
        <authorList>
            <person name="Mure A."/>
            <person name="Sugiura Y."/>
            <person name="Maeda R."/>
            <person name="Honda K."/>
            <person name="Sakurai N."/>
            <person name="Takahashi Y."/>
            <person name="Watada M."/>
            <person name="Katoh T."/>
            <person name="Gotoh A."/>
            <person name="Gotoh Y."/>
            <person name="Taniguchi I."/>
            <person name="Nakamura K."/>
            <person name="Hayashi T."/>
            <person name="Katayama T."/>
            <person name="Uemura T."/>
            <person name="Hattori Y."/>
        </authorList>
    </citation>
    <scope>NUCLEOTIDE SEQUENCE [LARGE SCALE GENOMIC DNA]</scope>
    <source>
        <strain evidence="2 3">SB-73</strain>
    </source>
</reference>
<organism evidence="2 3">
    <name type="scientific">Starmerella bacillaris</name>
    <name type="common">Yeast</name>
    <name type="synonym">Candida zemplinina</name>
    <dbReference type="NCBI Taxonomy" id="1247836"/>
    <lineage>
        <taxon>Eukaryota</taxon>
        <taxon>Fungi</taxon>
        <taxon>Dikarya</taxon>
        <taxon>Ascomycota</taxon>
        <taxon>Saccharomycotina</taxon>
        <taxon>Dipodascomycetes</taxon>
        <taxon>Dipodascales</taxon>
        <taxon>Trichomonascaceae</taxon>
        <taxon>Starmerella</taxon>
    </lineage>
</organism>
<keyword evidence="3" id="KW-1185">Reference proteome</keyword>
<evidence type="ECO:0000256" key="1">
    <source>
        <dbReference type="SAM" id="MobiDB-lite"/>
    </source>
</evidence>
<dbReference type="EMBL" id="BTGC01000008">
    <property type="protein sequence ID" value="GMM51801.1"/>
    <property type="molecule type" value="Genomic_DNA"/>
</dbReference>
<proteinExistence type="predicted"/>
<feature type="region of interest" description="Disordered" evidence="1">
    <location>
        <begin position="155"/>
        <end position="211"/>
    </location>
</feature>
<accession>A0AAV5RKW6</accession>
<gene>
    <name evidence="2" type="ORF">DASB73_027640</name>
</gene>
<dbReference type="AlphaFoldDB" id="A0AAV5RKW6"/>
<feature type="region of interest" description="Disordered" evidence="1">
    <location>
        <begin position="1"/>
        <end position="125"/>
    </location>
</feature>
<feature type="compositionally biased region" description="Polar residues" evidence="1">
    <location>
        <begin position="62"/>
        <end position="80"/>
    </location>
</feature>
<feature type="compositionally biased region" description="Polar residues" evidence="1">
    <location>
        <begin position="1"/>
        <end position="17"/>
    </location>
</feature>
<evidence type="ECO:0000313" key="2">
    <source>
        <dbReference type="EMBL" id="GMM51801.1"/>
    </source>
</evidence>
<protein>
    <submittedName>
        <fullName evidence="2">Uncharacterized protein</fullName>
    </submittedName>
</protein>
<feature type="compositionally biased region" description="Acidic residues" evidence="1">
    <location>
        <begin position="159"/>
        <end position="178"/>
    </location>
</feature>
<evidence type="ECO:0000313" key="3">
    <source>
        <dbReference type="Proteomes" id="UP001362899"/>
    </source>
</evidence>
<sequence length="469" mass="51406">MTEQGNTSLRRVASKQSVAARAHVGRFNKGSSTLLSKLGNARKSTAPQQLVQVSNAPPAIDSNESSGTLPFNGPRNNSLPSKDCNDHNDDQINSEKYSNELVPSTNNSPKTHKSNKLRNKGNNNFGSSVNFGLPAFGTYRHRGINGAHSLKKSTIQLEKDDDTDEDADDDYEDYDGDDELKQRSRKSSTSSTGNQLNIGLQPVEPTPPKLSDETVISVTSVADMASALKGARDKSRFVDETDLNTSAVHMSRNLGEMSLMLNGWNRNTKRKSLASLAVPEAGASKRSAEKPSLVNSVYQAQDPRTFERVFREYVNARAIRNPVRCSLNRLCEKDVLILSESDPIDPEGGYGHQDSNSKIHFPTVKKVNALVATTAHEISDITDRRNSVADIYAAASAFSGIDNDYSDLLEQVWNGALTTYNRADDTGEHSESIPTNEDINIVNHAVKAQQQLLGYQNKNQDPGRTIKLM</sequence>
<feature type="compositionally biased region" description="Basic residues" evidence="1">
    <location>
        <begin position="110"/>
        <end position="119"/>
    </location>
</feature>
<dbReference type="Proteomes" id="UP001362899">
    <property type="component" value="Unassembled WGS sequence"/>
</dbReference>
<name>A0AAV5RKW6_STABA</name>
<feature type="compositionally biased region" description="Polar residues" evidence="1">
    <location>
        <begin position="42"/>
        <end position="55"/>
    </location>
</feature>
<comment type="caution">
    <text evidence="2">The sequence shown here is derived from an EMBL/GenBank/DDBJ whole genome shotgun (WGS) entry which is preliminary data.</text>
</comment>